<proteinExistence type="predicted"/>
<dbReference type="HOGENOM" id="CLU_3069896_0_0_1"/>
<name>U9T6L3_RHIID</name>
<protein>
    <submittedName>
        <fullName evidence="1">Uncharacterized protein</fullName>
    </submittedName>
</protein>
<dbReference type="AlphaFoldDB" id="U9T6L3"/>
<gene>
    <name evidence="1" type="ORF">GLOINDRAFT_336536</name>
</gene>
<sequence length="53" mass="6290">MWRSNSILFMKHFNNYIFNVIPRQTRIIVDSEKVLIHPIIALPLSALMLLKRP</sequence>
<organism evidence="1">
    <name type="scientific">Rhizophagus irregularis (strain DAOM 181602 / DAOM 197198 / MUCL 43194)</name>
    <name type="common">Arbuscular mycorrhizal fungus</name>
    <name type="synonym">Glomus intraradices</name>
    <dbReference type="NCBI Taxonomy" id="747089"/>
    <lineage>
        <taxon>Eukaryota</taxon>
        <taxon>Fungi</taxon>
        <taxon>Fungi incertae sedis</taxon>
        <taxon>Mucoromycota</taxon>
        <taxon>Glomeromycotina</taxon>
        <taxon>Glomeromycetes</taxon>
        <taxon>Glomerales</taxon>
        <taxon>Glomeraceae</taxon>
        <taxon>Rhizophagus</taxon>
    </lineage>
</organism>
<accession>U9T6L3</accession>
<evidence type="ECO:0000313" key="1">
    <source>
        <dbReference type="EMBL" id="ESA03839.1"/>
    </source>
</evidence>
<dbReference type="EMBL" id="KI294774">
    <property type="protein sequence ID" value="ESA03839.1"/>
    <property type="molecule type" value="Genomic_DNA"/>
</dbReference>
<reference evidence="1" key="1">
    <citation type="submission" date="2013-07" db="EMBL/GenBank/DDBJ databases">
        <title>The genome of an arbuscular mycorrhizal fungus provides insights into the evolution of the oldest plant symbiosis.</title>
        <authorList>
            <consortium name="DOE Joint Genome Institute"/>
            <person name="Tisserant E."/>
            <person name="Malbreil M."/>
            <person name="Kuo A."/>
            <person name="Kohler A."/>
            <person name="Symeonidi A."/>
            <person name="Balestrini R."/>
            <person name="Charron P."/>
            <person name="Duensing N."/>
            <person name="Frei-dit-Frey N."/>
            <person name="Gianinazzi-Pearson V."/>
            <person name="Gilbert B."/>
            <person name="Handa Y."/>
            <person name="Hijri M."/>
            <person name="Kaul R."/>
            <person name="Kawaguchi M."/>
            <person name="Krajinski F."/>
            <person name="Lammers P."/>
            <person name="Lapierre D."/>
            <person name="Masclaux F.G."/>
            <person name="Murat C."/>
            <person name="Morin E."/>
            <person name="Ndikumana S."/>
            <person name="Pagni M."/>
            <person name="Petitpierre D."/>
            <person name="Requena N."/>
            <person name="Rosikiewicz P."/>
            <person name="Riley R."/>
            <person name="Saito K."/>
            <person name="San Clemente H."/>
            <person name="Shapiro H."/>
            <person name="van Tuinen D."/>
            <person name="Becard G."/>
            <person name="Bonfante P."/>
            <person name="Paszkowski U."/>
            <person name="Shachar-Hill Y."/>
            <person name="Young J.P."/>
            <person name="Sanders I.R."/>
            <person name="Henrissat B."/>
            <person name="Rensing S.A."/>
            <person name="Grigoriev I.V."/>
            <person name="Corradi N."/>
            <person name="Roux C."/>
            <person name="Martin F."/>
        </authorList>
    </citation>
    <scope>NUCLEOTIDE SEQUENCE</scope>
    <source>
        <strain evidence="1">DAOM 197198</strain>
    </source>
</reference>